<sequence>MERKPYRDFKDKTLAIPFVAYENSWISVGPPGIEVKLPSAGPVLLRLRARYASDGYESKDSPYLAGMDKRKGSIWLGGAAIWRTDIANLSAELLADGSGNSKGTRFAVQLDRRFSAGSFGFTPRVALQRVDRRYVDYYYGVKTAEVRRGRAQYAGKATANVEAGLRVDYALGPQHQVFLDLGTTRFGSGIKSSPLVGRANQAGVRLGYVYGF</sequence>
<evidence type="ECO:0000313" key="7">
    <source>
        <dbReference type="Proteomes" id="UP000077852"/>
    </source>
</evidence>
<dbReference type="InterPro" id="IPR010583">
    <property type="entry name" value="MipA"/>
</dbReference>
<evidence type="ECO:0000256" key="3">
    <source>
        <dbReference type="ARBA" id="ARBA00022729"/>
    </source>
</evidence>
<evidence type="ECO:0008006" key="8">
    <source>
        <dbReference type="Google" id="ProtNLM"/>
    </source>
</evidence>
<evidence type="ECO:0000313" key="6">
    <source>
        <dbReference type="EMBL" id="OAK63788.1"/>
    </source>
</evidence>
<evidence type="ECO:0000256" key="2">
    <source>
        <dbReference type="ARBA" id="ARBA00005722"/>
    </source>
</evidence>
<comment type="subcellular location">
    <subcellularLocation>
        <location evidence="1">Cell outer membrane</location>
    </subcellularLocation>
</comment>
<comment type="similarity">
    <text evidence="2">Belongs to the MipA/OmpV family.</text>
</comment>
<keyword evidence="5" id="KW-0998">Cell outer membrane</keyword>
<protein>
    <recommendedName>
        <fullName evidence="8">MipA/OmpV family protein</fullName>
    </recommendedName>
</protein>
<dbReference type="PANTHER" id="PTHR38776:SF1">
    <property type="entry name" value="MLTA-INTERACTING PROTEIN-RELATED"/>
    <property type="match status" value="1"/>
</dbReference>
<comment type="caution">
    <text evidence="6">The sequence shown here is derived from an EMBL/GenBank/DDBJ whole genome shotgun (WGS) entry which is preliminary data.</text>
</comment>
<accession>A0AA91DQH4</accession>
<evidence type="ECO:0000256" key="4">
    <source>
        <dbReference type="ARBA" id="ARBA00023136"/>
    </source>
</evidence>
<dbReference type="AlphaFoldDB" id="A0AA91DQH4"/>
<dbReference type="Pfam" id="PF06629">
    <property type="entry name" value="MipA"/>
    <property type="match status" value="1"/>
</dbReference>
<gene>
    <name evidence="6" type="ORF">A3K87_15695</name>
</gene>
<organism evidence="6 7">
    <name type="scientific">Variovorax paradoxus</name>
    <dbReference type="NCBI Taxonomy" id="34073"/>
    <lineage>
        <taxon>Bacteria</taxon>
        <taxon>Pseudomonadati</taxon>
        <taxon>Pseudomonadota</taxon>
        <taxon>Betaproteobacteria</taxon>
        <taxon>Burkholderiales</taxon>
        <taxon>Comamonadaceae</taxon>
        <taxon>Variovorax</taxon>
    </lineage>
</organism>
<dbReference type="EMBL" id="LVHG01000043">
    <property type="protein sequence ID" value="OAK63788.1"/>
    <property type="molecule type" value="Genomic_DNA"/>
</dbReference>
<evidence type="ECO:0000256" key="5">
    <source>
        <dbReference type="ARBA" id="ARBA00023237"/>
    </source>
</evidence>
<reference evidence="6 7" key="1">
    <citation type="submission" date="2016-03" db="EMBL/GenBank/DDBJ databases">
        <title>Genome sequence of Variovorax paradoxus KB5.</title>
        <authorList>
            <person name="Jeong H."/>
            <person name="Hong C.E."/>
            <person name="Jo S.H."/>
            <person name="Park J.M."/>
        </authorList>
    </citation>
    <scope>NUCLEOTIDE SEQUENCE [LARGE SCALE GENOMIC DNA]</scope>
    <source>
        <strain evidence="6 7">KB5</strain>
    </source>
</reference>
<name>A0AA91DQH4_VARPD</name>
<dbReference type="Proteomes" id="UP000077852">
    <property type="component" value="Unassembled WGS sequence"/>
</dbReference>
<dbReference type="PANTHER" id="PTHR38776">
    <property type="entry name" value="MLTA-INTERACTING PROTEIN-RELATED"/>
    <property type="match status" value="1"/>
</dbReference>
<evidence type="ECO:0000256" key="1">
    <source>
        <dbReference type="ARBA" id="ARBA00004442"/>
    </source>
</evidence>
<dbReference type="GO" id="GO:0009279">
    <property type="term" value="C:cell outer membrane"/>
    <property type="evidence" value="ECO:0007669"/>
    <property type="project" value="UniProtKB-SubCell"/>
</dbReference>
<proteinExistence type="inferred from homology"/>
<keyword evidence="4" id="KW-0472">Membrane</keyword>
<keyword evidence="3" id="KW-0732">Signal</keyword>